<dbReference type="AlphaFoldDB" id="A0A090ITA1"/>
<dbReference type="NCBIfam" id="NF041107">
    <property type="entry name" value="RQC_minor_1"/>
    <property type="match status" value="1"/>
</dbReference>
<dbReference type="EMBL" id="CCRF01000037">
    <property type="protein sequence ID" value="CEE00897.1"/>
    <property type="molecule type" value="Genomic_DNA"/>
</dbReference>
<dbReference type="GO" id="GO:0006260">
    <property type="term" value="P:DNA replication"/>
    <property type="evidence" value="ECO:0007669"/>
    <property type="project" value="InterPro"/>
</dbReference>
<name>A0A090ITA1_9BACI</name>
<dbReference type="InterPro" id="IPR025306">
    <property type="entry name" value="Zn-bnd_dom_prob"/>
</dbReference>
<evidence type="ECO:0000313" key="3">
    <source>
        <dbReference type="EMBL" id="CEE00897.1"/>
    </source>
</evidence>
<feature type="domain" description="RQC" evidence="1">
    <location>
        <begin position="16"/>
        <end position="103"/>
    </location>
</feature>
<dbReference type="Proteomes" id="UP000040576">
    <property type="component" value="Unassembled WGS sequence"/>
</dbReference>
<dbReference type="Gene3D" id="1.10.10.10">
    <property type="entry name" value="Winged helix-like DNA-binding domain superfamily/Winged helix DNA-binding domain"/>
    <property type="match status" value="1"/>
</dbReference>
<dbReference type="RefSeq" id="WP_081912280.1">
    <property type="nucleotide sequence ID" value="NZ_CCRF01000037.1"/>
</dbReference>
<dbReference type="InterPro" id="IPR036390">
    <property type="entry name" value="WH_DNA-bd_sf"/>
</dbReference>
<dbReference type="GO" id="GO:0043138">
    <property type="term" value="F:3'-5' DNA helicase activity"/>
    <property type="evidence" value="ECO:0007669"/>
    <property type="project" value="InterPro"/>
</dbReference>
<reference evidence="3 4" key="1">
    <citation type="submission" date="2014-07" db="EMBL/GenBank/DDBJ databases">
        <authorList>
            <person name="Wibberg Daniel"/>
        </authorList>
    </citation>
    <scope>NUCLEOTIDE SEQUENCE [LARGE SCALE GENOMIC DNA]</scope>
</reference>
<organism evidence="3 4">
    <name type="scientific">Caldibacillus thermoamylovorans</name>
    <dbReference type="NCBI Taxonomy" id="35841"/>
    <lineage>
        <taxon>Bacteria</taxon>
        <taxon>Bacillati</taxon>
        <taxon>Bacillota</taxon>
        <taxon>Bacilli</taxon>
        <taxon>Bacillales</taxon>
        <taxon>Bacillaceae</taxon>
        <taxon>Caldibacillus</taxon>
    </lineage>
</organism>
<evidence type="ECO:0000259" key="2">
    <source>
        <dbReference type="Pfam" id="PF13451"/>
    </source>
</evidence>
<dbReference type="InterPro" id="IPR036388">
    <property type="entry name" value="WH-like_DNA-bd_sf"/>
</dbReference>
<gene>
    <name evidence="3" type="ORF">BT1A1_1065</name>
</gene>
<feature type="domain" description="Probable zinc-binding" evidence="2">
    <location>
        <begin position="205"/>
        <end position="246"/>
    </location>
</feature>
<sequence length="253" mass="29560">MKINRNTLTVDKKLAILRAADEIIGQGGRTILAKILKGSRDKKVLALGLDRCPVYGYFKSEKIADITEKIDWMIDHDFLDIEYFGKLPMIVFTDRGWKIEADQRADELLSEWDLWIEAGKPIPNMEYLKDRNRHMIFLFLDKIKESGDDKYIPYLEAWEKVDYKKVRGKIRETISAIESNAPIDNMAVQKRKEEIEQLLNGAAPQDLILKCWECGNRFVFTVGEQKFFKQKGFQFPKRCPICINKKRIGFKNF</sequence>
<evidence type="ECO:0000313" key="4">
    <source>
        <dbReference type="Proteomes" id="UP000040576"/>
    </source>
</evidence>
<accession>A0A090ITA1</accession>
<dbReference type="Pfam" id="PF09382">
    <property type="entry name" value="RQC"/>
    <property type="match status" value="1"/>
</dbReference>
<evidence type="ECO:0008006" key="5">
    <source>
        <dbReference type="Google" id="ProtNLM"/>
    </source>
</evidence>
<proteinExistence type="predicted"/>
<keyword evidence="4" id="KW-1185">Reference proteome</keyword>
<protein>
    <recommendedName>
        <fullName evidence="5">Superfamily II DNA helicase</fullName>
    </recommendedName>
</protein>
<dbReference type="SUPFAM" id="SSF46785">
    <property type="entry name" value="Winged helix' DNA-binding domain"/>
    <property type="match status" value="1"/>
</dbReference>
<evidence type="ECO:0000259" key="1">
    <source>
        <dbReference type="Pfam" id="PF09382"/>
    </source>
</evidence>
<dbReference type="GO" id="GO:0006281">
    <property type="term" value="P:DNA repair"/>
    <property type="evidence" value="ECO:0007669"/>
    <property type="project" value="InterPro"/>
</dbReference>
<dbReference type="Pfam" id="PF13451">
    <property type="entry name" value="zf_Tbcl"/>
    <property type="match status" value="1"/>
</dbReference>
<dbReference type="InterPro" id="IPR018982">
    <property type="entry name" value="RQC_domain"/>
</dbReference>